<dbReference type="Proteomes" id="UP001283361">
    <property type="component" value="Unassembled WGS sequence"/>
</dbReference>
<organism evidence="3 4">
    <name type="scientific">Elysia crispata</name>
    <name type="common">lettuce slug</name>
    <dbReference type="NCBI Taxonomy" id="231223"/>
    <lineage>
        <taxon>Eukaryota</taxon>
        <taxon>Metazoa</taxon>
        <taxon>Spiralia</taxon>
        <taxon>Lophotrochozoa</taxon>
        <taxon>Mollusca</taxon>
        <taxon>Gastropoda</taxon>
        <taxon>Heterobranchia</taxon>
        <taxon>Euthyneura</taxon>
        <taxon>Panpulmonata</taxon>
        <taxon>Sacoglossa</taxon>
        <taxon>Placobranchoidea</taxon>
        <taxon>Plakobranchidae</taxon>
        <taxon>Elysia</taxon>
    </lineage>
</organism>
<feature type="compositionally biased region" description="Polar residues" evidence="1">
    <location>
        <begin position="434"/>
        <end position="445"/>
    </location>
</feature>
<name>A0AAE0XY97_9GAST</name>
<dbReference type="AlphaFoldDB" id="A0AAE0XY97"/>
<evidence type="ECO:0000256" key="1">
    <source>
        <dbReference type="SAM" id="MobiDB-lite"/>
    </source>
</evidence>
<reference evidence="3" key="1">
    <citation type="journal article" date="2023" name="G3 (Bethesda)">
        <title>A reference genome for the long-term kleptoplast-retaining sea slug Elysia crispata morphotype clarki.</title>
        <authorList>
            <person name="Eastman K.E."/>
            <person name="Pendleton A.L."/>
            <person name="Shaikh M.A."/>
            <person name="Suttiyut T."/>
            <person name="Ogas R."/>
            <person name="Tomko P."/>
            <person name="Gavelis G."/>
            <person name="Widhalm J.R."/>
            <person name="Wisecaver J.H."/>
        </authorList>
    </citation>
    <scope>NUCLEOTIDE SEQUENCE</scope>
    <source>
        <strain evidence="3">ECLA1</strain>
    </source>
</reference>
<keyword evidence="4" id="KW-1185">Reference proteome</keyword>
<comment type="caution">
    <text evidence="3">The sequence shown here is derived from an EMBL/GenBank/DDBJ whole genome shotgun (WGS) entry which is preliminary data.</text>
</comment>
<keyword evidence="2" id="KW-0472">Membrane</keyword>
<proteinExistence type="predicted"/>
<feature type="region of interest" description="Disordered" evidence="1">
    <location>
        <begin position="364"/>
        <end position="408"/>
    </location>
</feature>
<feature type="compositionally biased region" description="Polar residues" evidence="1">
    <location>
        <begin position="364"/>
        <end position="373"/>
    </location>
</feature>
<sequence length="455" mass="50658">MRKQLTPDTKTCISKSKSFHSDKRAPESLLSQRGLSTVTVPQNSQLYFVLWRGDAKMARCKSTLSASIIITMLGYQFSLSKGSAESDANSVEIKLYPASFSDWSSSTEATFGSTVADQVTIYCGANPSTCGLDNGITFNPADVTVHSKSESSRSLKLSVYVSYPVGSNVTSGGSTTDQLPLAALTEILKTSRDSVKANIDIYITYIGSDYYGIPPESTANGIIIPIAAVTVVAVGITAVVMVYIQEDREKKERAAAKLARKRALKTLPNYNIQEVPHSSETSPTGMSDEASGEVHTEKHDCSQDSQAMNNNHKLKKRFENPTSISVNYFHSNGIISNTTNTLPSRSSTNNMTANTITIEETYNQQEQRQLHQQDSFEESQEEKKKRRKKEKKREKRLIQHHKKKQPLREQELEGLQFRENHDFETNAMTISENGVTSRNNHNIPTFTVHRREEIA</sequence>
<protein>
    <submittedName>
        <fullName evidence="3">Uncharacterized protein</fullName>
    </submittedName>
</protein>
<feature type="compositionally biased region" description="Basic residues" evidence="1">
    <location>
        <begin position="384"/>
        <end position="405"/>
    </location>
</feature>
<feature type="compositionally biased region" description="Polar residues" evidence="1">
    <location>
        <begin position="1"/>
        <end position="16"/>
    </location>
</feature>
<feature type="compositionally biased region" description="Polar residues" evidence="1">
    <location>
        <begin position="269"/>
        <end position="285"/>
    </location>
</feature>
<feature type="region of interest" description="Disordered" evidence="1">
    <location>
        <begin position="434"/>
        <end position="455"/>
    </location>
</feature>
<keyword evidence="2" id="KW-0812">Transmembrane</keyword>
<gene>
    <name evidence="3" type="ORF">RRG08_031500</name>
</gene>
<feature type="region of interest" description="Disordered" evidence="1">
    <location>
        <begin position="1"/>
        <end position="26"/>
    </location>
</feature>
<feature type="transmembrane region" description="Helical" evidence="2">
    <location>
        <begin position="222"/>
        <end position="244"/>
    </location>
</feature>
<accession>A0AAE0XY97</accession>
<feature type="compositionally biased region" description="Basic and acidic residues" evidence="1">
    <location>
        <begin position="292"/>
        <end position="302"/>
    </location>
</feature>
<dbReference type="EMBL" id="JAWDGP010007321">
    <property type="protein sequence ID" value="KAK3726173.1"/>
    <property type="molecule type" value="Genomic_DNA"/>
</dbReference>
<keyword evidence="2" id="KW-1133">Transmembrane helix</keyword>
<evidence type="ECO:0000313" key="4">
    <source>
        <dbReference type="Proteomes" id="UP001283361"/>
    </source>
</evidence>
<evidence type="ECO:0000313" key="3">
    <source>
        <dbReference type="EMBL" id="KAK3726173.1"/>
    </source>
</evidence>
<feature type="region of interest" description="Disordered" evidence="1">
    <location>
        <begin position="269"/>
        <end position="306"/>
    </location>
</feature>
<evidence type="ECO:0000256" key="2">
    <source>
        <dbReference type="SAM" id="Phobius"/>
    </source>
</evidence>